<protein>
    <submittedName>
        <fullName evidence="1">Uncharacterized protein</fullName>
    </submittedName>
</protein>
<organism evidence="1">
    <name type="scientific">uncultured Caudovirales phage</name>
    <dbReference type="NCBI Taxonomy" id="2100421"/>
    <lineage>
        <taxon>Viruses</taxon>
        <taxon>Duplodnaviria</taxon>
        <taxon>Heunggongvirae</taxon>
        <taxon>Uroviricota</taxon>
        <taxon>Caudoviricetes</taxon>
        <taxon>Peduoviridae</taxon>
        <taxon>Maltschvirus</taxon>
        <taxon>Maltschvirus maltsch</taxon>
    </lineage>
</organism>
<gene>
    <name evidence="1" type="ORF">UFOVP786_69</name>
</gene>
<sequence length="246" mass="24518">MTTVLDSDLAFGDTSAGSFSPSQFTLNGPVVTASVVVLTGEDLAKYQAIGINAAGKAVAWSPTATAQTGDTYANGTLTFGGQPTANDTVTLNGTAITFKASGATGAQVNIGATATLTATNLLTYITTNTVALGINAAQAGTVLTVEANAAGAVGNAITLAKSGTYPSLSDAHLTGGGDDTTVLAPEARLAGFMAQAVDADGADVEGPYFRSGTFNYDLIDWNSAVASLAAAQAYCSGSPLFVDQPK</sequence>
<evidence type="ECO:0000313" key="1">
    <source>
        <dbReference type="EMBL" id="CAB4162548.1"/>
    </source>
</evidence>
<name>A0A6J5NZL6_9CAUD</name>
<dbReference type="SUPFAM" id="SSF51274">
    <property type="entry name" value="Head decoration protein D (gpD, major capsid protein D)"/>
    <property type="match status" value="1"/>
</dbReference>
<reference evidence="1" key="1">
    <citation type="submission" date="2020-04" db="EMBL/GenBank/DDBJ databases">
        <authorList>
            <person name="Chiriac C."/>
            <person name="Salcher M."/>
            <person name="Ghai R."/>
            <person name="Kavagutti S V."/>
        </authorList>
    </citation>
    <scope>NUCLEOTIDE SEQUENCE</scope>
</reference>
<accession>A0A6J5NZL6</accession>
<dbReference type="EMBL" id="LR796727">
    <property type="protein sequence ID" value="CAB4162548.1"/>
    <property type="molecule type" value="Genomic_DNA"/>
</dbReference>
<proteinExistence type="predicted"/>
<dbReference type="InterPro" id="IPR036630">
    <property type="entry name" value="Head_decoration_D_sf"/>
</dbReference>